<comment type="cofactor">
    <cofactor evidence="2">
        <name>Mg(2+)</name>
        <dbReference type="ChEBI" id="CHEBI:18420"/>
    </cofactor>
</comment>
<dbReference type="SUPFAM" id="SSF53062">
    <property type="entry name" value="PTS system fructose IIA component-like"/>
    <property type="match status" value="1"/>
</dbReference>
<dbReference type="InterPro" id="IPR035895">
    <property type="entry name" value="HPr-like_sf"/>
</dbReference>
<accession>A0A0D6PHS8</accession>
<comment type="caution">
    <text evidence="13">The sequence shown here is derived from an EMBL/GenBank/DDBJ whole genome shotgun (WGS) entry which is preliminary data.</text>
</comment>
<dbReference type="Pfam" id="PF00381">
    <property type="entry name" value="PTS-HPr"/>
    <property type="match status" value="1"/>
</dbReference>
<dbReference type="SUPFAM" id="SSF51621">
    <property type="entry name" value="Phosphoenolpyruvate/pyruvate domain"/>
    <property type="match status" value="1"/>
</dbReference>
<keyword evidence="8" id="KW-0418">Kinase</keyword>
<dbReference type="Gene3D" id="3.20.20.60">
    <property type="entry name" value="Phosphoenolpyruvate-binding domains"/>
    <property type="match status" value="1"/>
</dbReference>
<evidence type="ECO:0000313" key="13">
    <source>
        <dbReference type="EMBL" id="GAN81325.1"/>
    </source>
</evidence>
<dbReference type="Gene3D" id="3.30.1340.10">
    <property type="entry name" value="HPr-like"/>
    <property type="match status" value="1"/>
</dbReference>
<comment type="function">
    <text evidence="3">Component of the dihydroxyacetone kinase complex, which is responsible for the phosphoenolpyruvate (PEP)-dependent phosphorylation of dihydroxyacetone. DhaM serves as the phosphoryl donor. Is phosphorylated by phosphoenolpyruvate in an EI- and HPr-dependent reaction, and a phosphorelay system on histidine residues finally leads to phosphoryl transfer to DhaL and dihydroxyacetone.</text>
</comment>
<comment type="similarity">
    <text evidence="4">Belongs to the PEP-utilizing enzyme family.</text>
</comment>
<keyword evidence="9" id="KW-0460">Magnesium</keyword>
<dbReference type="InterPro" id="IPR023151">
    <property type="entry name" value="PEP_util_CS"/>
</dbReference>
<dbReference type="PRINTS" id="PR01736">
    <property type="entry name" value="PHPHTRNFRASE"/>
</dbReference>
<dbReference type="EMBL" id="BANC01000088">
    <property type="protein sequence ID" value="GAN81325.1"/>
    <property type="molecule type" value="Genomic_DNA"/>
</dbReference>
<evidence type="ECO:0000256" key="2">
    <source>
        <dbReference type="ARBA" id="ARBA00001946"/>
    </source>
</evidence>
<dbReference type="GO" id="GO:0016020">
    <property type="term" value="C:membrane"/>
    <property type="evidence" value="ECO:0007669"/>
    <property type="project" value="InterPro"/>
</dbReference>
<dbReference type="GO" id="GO:0009401">
    <property type="term" value="P:phosphoenolpyruvate-dependent sugar phosphotransferase system"/>
    <property type="evidence" value="ECO:0007669"/>
    <property type="project" value="InterPro"/>
</dbReference>
<dbReference type="PANTHER" id="PTHR46244:SF6">
    <property type="entry name" value="PHOSPHOENOLPYRUVATE-PROTEIN PHOSPHOTRANSFERASE"/>
    <property type="match status" value="1"/>
</dbReference>
<reference evidence="13 14" key="1">
    <citation type="submission" date="2012-11" db="EMBL/GenBank/DDBJ databases">
        <title>Whole genome sequence of Acidocella aminolytica 101 = DSM 11237.</title>
        <authorList>
            <person name="Azuma Y."/>
            <person name="Higashiura N."/>
            <person name="Hirakawa H."/>
            <person name="Matsushita K."/>
        </authorList>
    </citation>
    <scope>NUCLEOTIDE SEQUENCE [LARGE SCALE GENOMIC DNA]</scope>
    <source>
        <strain evidence="14">101 / DSM 11237</strain>
    </source>
</reference>
<dbReference type="PRINTS" id="PR00107">
    <property type="entry name" value="PHOSPHOCPHPR"/>
</dbReference>
<dbReference type="InterPro" id="IPR036637">
    <property type="entry name" value="Phosphohistidine_dom_sf"/>
</dbReference>
<dbReference type="PROSITE" id="PS51096">
    <property type="entry name" value="PTS_EIIA_TYPE_4"/>
    <property type="match status" value="1"/>
</dbReference>
<feature type="domain" description="HPr" evidence="12">
    <location>
        <begin position="152"/>
        <end position="242"/>
    </location>
</feature>
<evidence type="ECO:0000259" key="11">
    <source>
        <dbReference type="PROSITE" id="PS51096"/>
    </source>
</evidence>
<keyword evidence="6 13" id="KW-0808">Transferase</keyword>
<proteinExistence type="inferred from homology"/>
<dbReference type="GO" id="GO:0046872">
    <property type="term" value="F:metal ion binding"/>
    <property type="evidence" value="ECO:0007669"/>
    <property type="project" value="UniProtKB-KW"/>
</dbReference>
<dbReference type="Proteomes" id="UP000032668">
    <property type="component" value="Unassembled WGS sequence"/>
</dbReference>
<evidence type="ECO:0000256" key="10">
    <source>
        <dbReference type="ARBA" id="ARBA00046577"/>
    </source>
</evidence>
<dbReference type="InterPro" id="IPR015813">
    <property type="entry name" value="Pyrv/PenolPyrv_kinase-like_dom"/>
</dbReference>
<dbReference type="SUPFAM" id="SSF52009">
    <property type="entry name" value="Phosphohistidine domain"/>
    <property type="match status" value="1"/>
</dbReference>
<dbReference type="PROSITE" id="PS51350">
    <property type="entry name" value="PTS_HPR_DOM"/>
    <property type="match status" value="1"/>
</dbReference>
<comment type="catalytic activity">
    <reaction evidence="1">
        <text>dihydroxyacetone + phosphoenolpyruvate = dihydroxyacetone phosphate + pyruvate</text>
        <dbReference type="Rhea" id="RHEA:18381"/>
        <dbReference type="ChEBI" id="CHEBI:15361"/>
        <dbReference type="ChEBI" id="CHEBI:16016"/>
        <dbReference type="ChEBI" id="CHEBI:57642"/>
        <dbReference type="ChEBI" id="CHEBI:58702"/>
        <dbReference type="EC" id="2.7.1.121"/>
    </reaction>
</comment>
<dbReference type="STRING" id="1120923.SAMN02746095_03472"/>
<evidence type="ECO:0000256" key="8">
    <source>
        <dbReference type="ARBA" id="ARBA00022777"/>
    </source>
</evidence>
<evidence type="ECO:0000256" key="6">
    <source>
        <dbReference type="ARBA" id="ARBA00022679"/>
    </source>
</evidence>
<comment type="subunit">
    <text evidence="10">Homodimer. The dihydroxyacetone kinase complex is composed of a homodimer of DhaM, a homodimer of DhaK and the subunit DhaL.</text>
</comment>
<sequence>MDGLPTGLLLVSHSLALAQATEALVRQMTGERLSIALAAGTGPDRADLGTDPLAILEAGEALAACQDIVVLMDIGSAVLSAEMAVDLAEEPLKTKLHLAAAPFVEGALAAGVAAGAGMPVAAVLTEAAAGLRPKLTALGGQEETTTPALQASLIRKVTLGDPNGLHLRPAARCVEAASRFEATLCLRFKNREAGLDSLTALMALGAKGGEVVTIEAGGPQAEQAAARLAAILTEVPATIDKVLEAPSGAGPVPISPGRVSGRLMAVDRHQPPIPDTATEAPEAGWIALLAAIETVRTHLGDDDILAAQAALLSDPAILTPAKAGVFEHRQHPAAAWQQAFAHAAAGYEALDDAYLRARAKDVREVGNEVLRALLGGGGLEWPTDPAIILVENLTAAEAAALPAEVLGVLDRHGGRTSHAAIMLRAAGVPCLGSVVLGSIPDTLAFDGATGEMVPNPDAAARKAFTPAQAASTGPASIILPDGCGLEFWANVAGPKDAALAAQSGAFGIGLARTEMLFLDRVDCPPEEEQTARISAMLAPFKGRPVTVRLLDAGADKPVPFLHLAPEENPALGVRGVRALLKHPDFTAAHLRAILRAGQGHDLRVMVPMVTFPKEMQTLRGWLEQACQETGLPCPSLGAMVEVPAAALTMPDLVPVCDFFSIGTNDLTQYTLAAERGHQELAAFANPANDAVIGLCARVVREAGSRPVSVCGEAAGDPQAASRLVEEGVRKLSMGAARLGPIRALWQGRD</sequence>
<dbReference type="Gene3D" id="3.50.30.10">
    <property type="entry name" value="Phosphohistidine domain"/>
    <property type="match status" value="1"/>
</dbReference>
<dbReference type="InterPro" id="IPR012844">
    <property type="entry name" value="DhaM_N"/>
</dbReference>
<dbReference type="InterPro" id="IPR004701">
    <property type="entry name" value="PTS_EIIA_man-typ"/>
</dbReference>
<dbReference type="Gene3D" id="3.40.50.510">
    <property type="entry name" value="Phosphotransferase system, mannose-type IIA component"/>
    <property type="match status" value="1"/>
</dbReference>
<dbReference type="Pfam" id="PF02896">
    <property type="entry name" value="PEP-utilizers_C"/>
    <property type="match status" value="1"/>
</dbReference>
<evidence type="ECO:0000256" key="3">
    <source>
        <dbReference type="ARBA" id="ARBA00002788"/>
    </source>
</evidence>
<dbReference type="NCBIfam" id="TIGR01003">
    <property type="entry name" value="PTS_HPr_family"/>
    <property type="match status" value="1"/>
</dbReference>
<keyword evidence="7" id="KW-0479">Metal-binding</keyword>
<dbReference type="RefSeq" id="WP_048879718.1">
    <property type="nucleotide sequence ID" value="NZ_BANC01000088.1"/>
</dbReference>
<dbReference type="GO" id="GO:0047324">
    <property type="term" value="F:phosphoenolpyruvate-glycerone phosphotransferase activity"/>
    <property type="evidence" value="ECO:0007669"/>
    <property type="project" value="UniProtKB-EC"/>
</dbReference>
<organism evidence="13 14">
    <name type="scientific">Acidocella aminolytica 101 = DSM 11237</name>
    <dbReference type="NCBI Taxonomy" id="1120923"/>
    <lineage>
        <taxon>Bacteria</taxon>
        <taxon>Pseudomonadati</taxon>
        <taxon>Pseudomonadota</taxon>
        <taxon>Alphaproteobacteria</taxon>
        <taxon>Acetobacterales</taxon>
        <taxon>Acidocellaceae</taxon>
        <taxon>Acidocella</taxon>
    </lineage>
</organism>
<evidence type="ECO:0000256" key="4">
    <source>
        <dbReference type="ARBA" id="ARBA00007837"/>
    </source>
</evidence>
<dbReference type="InterPro" id="IPR000121">
    <property type="entry name" value="PEP_util_C"/>
</dbReference>
<evidence type="ECO:0000256" key="1">
    <source>
        <dbReference type="ARBA" id="ARBA00001113"/>
    </source>
</evidence>
<dbReference type="InterPro" id="IPR036662">
    <property type="entry name" value="PTS_EIIA_man-typ_sf"/>
</dbReference>
<dbReference type="PANTHER" id="PTHR46244">
    <property type="entry name" value="PHOSPHOENOLPYRUVATE-PROTEIN PHOSPHOTRANSFERASE"/>
    <property type="match status" value="1"/>
</dbReference>
<keyword evidence="14" id="KW-1185">Reference proteome</keyword>
<dbReference type="InterPro" id="IPR008279">
    <property type="entry name" value="PEP-util_enz_mobile_dom"/>
</dbReference>
<dbReference type="InterPro" id="IPR040442">
    <property type="entry name" value="Pyrv_kinase-like_dom_sf"/>
</dbReference>
<dbReference type="Pfam" id="PF03610">
    <property type="entry name" value="EIIA-man"/>
    <property type="match status" value="1"/>
</dbReference>
<dbReference type="SUPFAM" id="SSF55594">
    <property type="entry name" value="HPr-like"/>
    <property type="match status" value="1"/>
</dbReference>
<dbReference type="InterPro" id="IPR036618">
    <property type="entry name" value="PtsI_HPr-bd_sf"/>
</dbReference>
<feature type="domain" description="PTS EIIA type-4" evidence="11">
    <location>
        <begin position="5"/>
        <end position="135"/>
    </location>
</feature>
<gene>
    <name evidence="13" type="ORF">Aam_090_003</name>
</gene>
<dbReference type="InterPro" id="IPR000032">
    <property type="entry name" value="HPr-like"/>
</dbReference>
<dbReference type="InterPro" id="IPR008731">
    <property type="entry name" value="PTS_EIN"/>
</dbReference>
<evidence type="ECO:0000313" key="14">
    <source>
        <dbReference type="Proteomes" id="UP000032668"/>
    </source>
</evidence>
<dbReference type="Pfam" id="PF05524">
    <property type="entry name" value="PEP-utilisers_N"/>
    <property type="match status" value="1"/>
</dbReference>
<evidence type="ECO:0000256" key="5">
    <source>
        <dbReference type="ARBA" id="ARBA00012095"/>
    </source>
</evidence>
<dbReference type="PROSITE" id="PS00742">
    <property type="entry name" value="PEP_ENZYMES_2"/>
    <property type="match status" value="1"/>
</dbReference>
<dbReference type="NCBIfam" id="TIGR02364">
    <property type="entry name" value="dha_pts"/>
    <property type="match status" value="1"/>
</dbReference>
<dbReference type="SUPFAM" id="SSF47831">
    <property type="entry name" value="Enzyme I of the PEP:sugar phosphotransferase system HPr-binding (sub)domain"/>
    <property type="match status" value="1"/>
</dbReference>
<evidence type="ECO:0000259" key="12">
    <source>
        <dbReference type="PROSITE" id="PS51350"/>
    </source>
</evidence>
<evidence type="ECO:0000256" key="9">
    <source>
        <dbReference type="ARBA" id="ARBA00022842"/>
    </source>
</evidence>
<dbReference type="EC" id="2.7.1.121" evidence="5"/>
<name>A0A0D6PHS8_9PROT</name>
<dbReference type="InterPro" id="IPR050499">
    <property type="entry name" value="PEP-utilizing_PTS_enzyme"/>
</dbReference>
<dbReference type="CDD" id="cd00367">
    <property type="entry name" value="PTS-HPr_like"/>
    <property type="match status" value="1"/>
</dbReference>
<dbReference type="Pfam" id="PF00391">
    <property type="entry name" value="PEP-utilizers"/>
    <property type="match status" value="1"/>
</dbReference>
<dbReference type="Gene3D" id="1.10.274.10">
    <property type="entry name" value="PtsI, HPr-binding domain"/>
    <property type="match status" value="1"/>
</dbReference>
<dbReference type="AlphaFoldDB" id="A0A0D6PHS8"/>
<evidence type="ECO:0000256" key="7">
    <source>
        <dbReference type="ARBA" id="ARBA00022723"/>
    </source>
</evidence>
<protein>
    <recommendedName>
        <fullName evidence="5">phosphoenolpyruvate--glycerone phosphotransferase</fullName>
        <ecNumber evidence="5">2.7.1.121</ecNumber>
    </recommendedName>
</protein>